<evidence type="ECO:0000313" key="1">
    <source>
        <dbReference type="EMBL" id="KUH31688.1"/>
    </source>
</evidence>
<evidence type="ECO:0000313" key="2">
    <source>
        <dbReference type="Proteomes" id="UP000053462"/>
    </source>
</evidence>
<proteinExistence type="predicted"/>
<dbReference type="Pfam" id="PF16147">
    <property type="entry name" value="DUF4855"/>
    <property type="match status" value="1"/>
</dbReference>
<reference evidence="1 2" key="1">
    <citation type="submission" date="2015-10" db="EMBL/GenBank/DDBJ databases">
        <title>Draft genome sequence of Thermococcus celericrescens strain DSM 17994.</title>
        <authorList>
            <person name="Hong S.-J."/>
            <person name="Park C.-E."/>
            <person name="Shin J.-H."/>
        </authorList>
    </citation>
    <scope>NUCLEOTIDE SEQUENCE [LARGE SCALE GENOMIC DNA]</scope>
    <source>
        <strain evidence="1 2">DSM 17994</strain>
    </source>
</reference>
<dbReference type="InterPro" id="IPR032329">
    <property type="entry name" value="DUF4855"/>
</dbReference>
<dbReference type="EMBL" id="LLYW01000050">
    <property type="protein sequence ID" value="KUH31688.1"/>
    <property type="molecule type" value="Genomic_DNA"/>
</dbReference>
<dbReference type="RefSeq" id="WP_058939873.1">
    <property type="nucleotide sequence ID" value="NZ_LLYW01000050.1"/>
</dbReference>
<dbReference type="STRING" id="227598.APY94_12150"/>
<dbReference type="OrthoDB" id="100166at2157"/>
<keyword evidence="2" id="KW-1185">Reference proteome</keyword>
<name>A0A100XVT5_9EURY</name>
<sequence>MSTFALWWFKWDGSNYESRMKVGSREATVQDFKNRGFDYLIALDGEGGASNYSGPGYDNGYKDGQELAMWLTFKLQRIQYYVTIPFYKLNSASVPRGDPQGQFNDSYWHGWIDGVLSVADSNRRGFYWSLEAAGQFTHGYDSGKTVDKEFIEDLSNYVRVNHSLRLIWIPAFRDRTIDDLDNYTDIKGYRGYFNYVFCQPNYYQNSLMRDGNPYSYEELKRRVDWIYEGQVYMEIEVDKAILGISENCRCGVGECCKEYASHYINAQEDVLGGKFYHRAYYFSTDLRVIDEMEEYCQNNLGERYV</sequence>
<dbReference type="Proteomes" id="UP000053462">
    <property type="component" value="Unassembled WGS sequence"/>
</dbReference>
<dbReference type="AlphaFoldDB" id="A0A100XVT5"/>
<protein>
    <recommendedName>
        <fullName evidence="3">DUF4855 domain-containing protein</fullName>
    </recommendedName>
</protein>
<comment type="caution">
    <text evidence="1">The sequence shown here is derived from an EMBL/GenBank/DDBJ whole genome shotgun (WGS) entry which is preliminary data.</text>
</comment>
<organism evidence="1 2">
    <name type="scientific">Thermococcus celericrescens</name>
    <dbReference type="NCBI Taxonomy" id="227598"/>
    <lineage>
        <taxon>Archaea</taxon>
        <taxon>Methanobacteriati</taxon>
        <taxon>Methanobacteriota</taxon>
        <taxon>Thermococci</taxon>
        <taxon>Thermococcales</taxon>
        <taxon>Thermococcaceae</taxon>
        <taxon>Thermococcus</taxon>
    </lineage>
</organism>
<accession>A0A100XVT5</accession>
<evidence type="ECO:0008006" key="3">
    <source>
        <dbReference type="Google" id="ProtNLM"/>
    </source>
</evidence>
<gene>
    <name evidence="1" type="ORF">APY94_12150</name>
</gene>